<protein>
    <recommendedName>
        <fullName evidence="7">P-loop containing nucleoside triphosphate hydrolase protein</fullName>
    </recommendedName>
</protein>
<proteinExistence type="predicted"/>
<evidence type="ECO:0000256" key="1">
    <source>
        <dbReference type="ARBA" id="ARBA00022806"/>
    </source>
</evidence>
<dbReference type="InterPro" id="IPR027417">
    <property type="entry name" value="P-loop_NTPase"/>
</dbReference>
<dbReference type="CDD" id="cd17936">
    <property type="entry name" value="EEXXEc_NFX1"/>
    <property type="match status" value="1"/>
</dbReference>
<dbReference type="Pfam" id="PF13087">
    <property type="entry name" value="AAA_12"/>
    <property type="match status" value="1"/>
</dbReference>
<dbReference type="SUPFAM" id="SSF52540">
    <property type="entry name" value="P-loop containing nucleoside triphosphate hydrolases"/>
    <property type="match status" value="1"/>
</dbReference>
<dbReference type="FunFam" id="3.40.50.300:FF:001660">
    <property type="entry name" value="NF-X1 finger and helicase protein, putative"/>
    <property type="match status" value="1"/>
</dbReference>
<dbReference type="EMBL" id="JAAQHG020000060">
    <property type="protein sequence ID" value="KAL1582202.1"/>
    <property type="molecule type" value="Genomic_DNA"/>
</dbReference>
<evidence type="ECO:0000256" key="2">
    <source>
        <dbReference type="SAM" id="MobiDB-lite"/>
    </source>
</evidence>
<dbReference type="PANTHER" id="PTHR10887:SF445">
    <property type="entry name" value="NFX1-TYPE ZINC FINGER-CONTAINING PROTEIN 1"/>
    <property type="match status" value="1"/>
</dbReference>
<keyword evidence="1" id="KW-0067">ATP-binding</keyword>
<feature type="region of interest" description="Disordered" evidence="2">
    <location>
        <begin position="57"/>
        <end position="86"/>
    </location>
</feature>
<organism evidence="5 6">
    <name type="scientific">Cladosporium halotolerans</name>
    <dbReference type="NCBI Taxonomy" id="1052096"/>
    <lineage>
        <taxon>Eukaryota</taxon>
        <taxon>Fungi</taxon>
        <taxon>Dikarya</taxon>
        <taxon>Ascomycota</taxon>
        <taxon>Pezizomycotina</taxon>
        <taxon>Dothideomycetes</taxon>
        <taxon>Dothideomycetidae</taxon>
        <taxon>Cladosporiales</taxon>
        <taxon>Cladosporiaceae</taxon>
        <taxon>Cladosporium</taxon>
    </lineage>
</organism>
<feature type="domain" description="DNA2/NAM7 helicase helicase" evidence="3">
    <location>
        <begin position="400"/>
        <end position="714"/>
    </location>
</feature>
<dbReference type="RefSeq" id="XP_069225309.1">
    <property type="nucleotide sequence ID" value="XM_069377800.1"/>
</dbReference>
<dbReference type="GO" id="GO:0031048">
    <property type="term" value="P:regulatory ncRNA-mediated heterochromatin formation"/>
    <property type="evidence" value="ECO:0007669"/>
    <property type="project" value="TreeGrafter"/>
</dbReference>
<feature type="domain" description="DNA2/NAM7 helicase-like C-terminal" evidence="4">
    <location>
        <begin position="732"/>
        <end position="972"/>
    </location>
</feature>
<evidence type="ECO:0000259" key="3">
    <source>
        <dbReference type="Pfam" id="PF13086"/>
    </source>
</evidence>
<dbReference type="InterPro" id="IPR041679">
    <property type="entry name" value="DNA2/NAM7-like_C"/>
</dbReference>
<keyword evidence="1" id="KW-0347">Helicase</keyword>
<comment type="caution">
    <text evidence="5">The sequence shown here is derived from an EMBL/GenBank/DDBJ whole genome shotgun (WGS) entry which is preliminary data.</text>
</comment>
<gene>
    <name evidence="5" type="ORF">WHR41_09196</name>
</gene>
<dbReference type="Proteomes" id="UP000803884">
    <property type="component" value="Unassembled WGS sequence"/>
</dbReference>
<keyword evidence="1" id="KW-0378">Hydrolase</keyword>
<name>A0AB34KEJ3_9PEZI</name>
<dbReference type="GeneID" id="96010638"/>
<dbReference type="GO" id="GO:0031380">
    <property type="term" value="C:nuclear RNA-directed RNA polymerase complex"/>
    <property type="evidence" value="ECO:0007669"/>
    <property type="project" value="TreeGrafter"/>
</dbReference>
<evidence type="ECO:0000313" key="6">
    <source>
        <dbReference type="Proteomes" id="UP000803884"/>
    </source>
</evidence>
<reference evidence="5 6" key="1">
    <citation type="journal article" date="2020" name="Microbiol. Resour. Announc.">
        <title>Draft Genome Sequence of a Cladosporium Species Isolated from the Mesophotic Ascidian Didemnum maculosum.</title>
        <authorList>
            <person name="Gioti A."/>
            <person name="Siaperas R."/>
            <person name="Nikolaivits E."/>
            <person name="Le Goff G."/>
            <person name="Ouazzani J."/>
            <person name="Kotoulas G."/>
            <person name="Topakas E."/>
        </authorList>
    </citation>
    <scope>NUCLEOTIDE SEQUENCE [LARGE SCALE GENOMIC DNA]</scope>
    <source>
        <strain evidence="5 6">TM138-S3</strain>
    </source>
</reference>
<dbReference type="CDD" id="cd18808">
    <property type="entry name" value="SF1_C_Upf1"/>
    <property type="match status" value="1"/>
</dbReference>
<dbReference type="InterPro" id="IPR047187">
    <property type="entry name" value="SF1_C_Upf1"/>
</dbReference>
<dbReference type="InterPro" id="IPR041677">
    <property type="entry name" value="DNA2/NAM7_AAA_11"/>
</dbReference>
<dbReference type="Gene3D" id="3.40.50.300">
    <property type="entry name" value="P-loop containing nucleotide triphosphate hydrolases"/>
    <property type="match status" value="2"/>
</dbReference>
<dbReference type="InterPro" id="IPR045055">
    <property type="entry name" value="DNA2/NAM7-like"/>
</dbReference>
<sequence>MLEANTTAQVNDDLRAVVETMIALTVDHALSGNSLKYHRKMCLRLGLGGSIKVVENKKQDEAHQPRPTFELSVDQPGHLSEHGARHDNDFENIEDIQILPTIGEILGDRAEYLPGSDPSTWHLPGVIGLLDRQFRLIREDTVGQLRDAAKVELDRIHNHRVKSMVTKQSGARTHSYHHVRLVDAEFDERKGMLCVLQFSQPHELDGKTAAQRQEWWDESKRLGSEALIMLLGSDQVAVFLTVATAALPTGSESNITKTESPIEKRYPRSGDGNVAYAVVQLANHTEADIETVLFRFGLGHGQSGAELSFLLLEFPGVLLPAFQHTLVALQQMTQSKDLPFPELLAPTEDAQQGKRFGKPAYTKKRNFRYNLSTLSSEGQKLELDIDCPMDASTLSNQTELDNAQAQALISTLSQSMALIQGPPGTGKSYTGVALMKVLMANKATASLGPVLCVTFTNHALDQILEHLVDASVKQIVRIGSRSKSERLIPLNLRTVARNECLTKLEKRERWQCKNELERYGRSMNNNLTQLRNAHSESSMLSFLEKEYPAYHSQLSEPEIDESGFRVVRSKQAAKGLSAWLHGSLQSPSTPQNGGSIDIFSLTKVQRQRLHMTWKEAIAEPIQRSLLANLKAYGDAKARFDQIRAEVDLRVLTNANVIGVTTSGLARNLNLLRRLNSKVLLVEEAGEVLEAHMLTALLPSIEHAILIGDHQQLRPKAQNYELSCENPRSQIKLDVSLFERLVSPEGGEDSAVPYVTLEVQRRMHPSISALIRSTLYPNLQDSPQVSDYPGVSGMRQRLFWLDHSHLEDGESAASDTTSHTNKYEVDIVFALVRHLVRQGVYEASDIAVLTPYLGQLRKLRCSLSGFAEIVINDRDSDELVLDDHDYKENGDEMTSEVATRARLPPRLGVRKSTLLQSLRLATCDNFQGEEAKVVIVSLVRCNQQRKCGFLRTSNRINVLLSRAQHGMYIIGNTETSSHVPMWGSVLDMLRKKGNVGRDLQLCCPRHPDTLLQVTTPDDFSRVSPEAGWSSYSGLLYETVQQGEERLQSQLSV</sequence>
<dbReference type="PANTHER" id="PTHR10887">
    <property type="entry name" value="DNA2/NAM7 HELICASE FAMILY"/>
    <property type="match status" value="1"/>
</dbReference>
<dbReference type="Pfam" id="PF13086">
    <property type="entry name" value="AAA_11"/>
    <property type="match status" value="1"/>
</dbReference>
<evidence type="ECO:0000313" key="5">
    <source>
        <dbReference type="EMBL" id="KAL1582202.1"/>
    </source>
</evidence>
<keyword evidence="6" id="KW-1185">Reference proteome</keyword>
<dbReference type="AlphaFoldDB" id="A0AB34KEJ3"/>
<keyword evidence="1" id="KW-0547">Nucleotide-binding</keyword>
<dbReference type="GO" id="GO:0004386">
    <property type="term" value="F:helicase activity"/>
    <property type="evidence" value="ECO:0007669"/>
    <property type="project" value="InterPro"/>
</dbReference>
<evidence type="ECO:0008006" key="7">
    <source>
        <dbReference type="Google" id="ProtNLM"/>
    </source>
</evidence>
<accession>A0AB34KEJ3</accession>
<evidence type="ECO:0000259" key="4">
    <source>
        <dbReference type="Pfam" id="PF13087"/>
    </source>
</evidence>